<dbReference type="EMBL" id="CP009687">
    <property type="protein sequence ID" value="AKL95300.1"/>
    <property type="molecule type" value="Genomic_DNA"/>
</dbReference>
<dbReference type="PROSITE" id="PS01016">
    <property type="entry name" value="GLYCOPROTEASE"/>
    <property type="match status" value="1"/>
</dbReference>
<dbReference type="PRINTS" id="PR00789">
    <property type="entry name" value="OSIALOPTASE"/>
</dbReference>
<keyword evidence="4" id="KW-0479">Metal-binding</keyword>
<dbReference type="GO" id="GO:0061711">
    <property type="term" value="F:tRNA N(6)-L-threonylcarbamoyladenine synthase activity"/>
    <property type="evidence" value="ECO:0007669"/>
    <property type="project" value="UniProtKB-EC"/>
</dbReference>
<dbReference type="GO" id="GO:0070525">
    <property type="term" value="P:tRNA threonylcarbamoyladenosine metabolic process"/>
    <property type="evidence" value="ECO:0007669"/>
    <property type="project" value="UniProtKB-ARBA"/>
</dbReference>
<dbReference type="AlphaFoldDB" id="A0A0D8ICV6"/>
<keyword evidence="5" id="KW-0012">Acyltransferase</keyword>
<dbReference type="GO" id="GO:0006400">
    <property type="term" value="P:tRNA modification"/>
    <property type="evidence" value="ECO:0007669"/>
    <property type="project" value="UniProtKB-ARBA"/>
</dbReference>
<dbReference type="KEGG" id="cace:CACET_c18520"/>
<accession>A0A0D8ICV6</accession>
<dbReference type="PANTHER" id="PTHR11735">
    <property type="entry name" value="TRNA N6-ADENOSINE THREONYLCARBAMOYLTRANSFERASE"/>
    <property type="match status" value="1"/>
</dbReference>
<dbReference type="SUPFAM" id="SSF53067">
    <property type="entry name" value="Actin-like ATPase domain"/>
    <property type="match status" value="1"/>
</dbReference>
<evidence type="ECO:0000313" key="7">
    <source>
        <dbReference type="EMBL" id="AKL95300.1"/>
    </source>
</evidence>
<evidence type="ECO:0000256" key="2">
    <source>
        <dbReference type="ARBA" id="ARBA00022679"/>
    </source>
</evidence>
<dbReference type="GO" id="GO:0046872">
    <property type="term" value="F:metal ion binding"/>
    <property type="evidence" value="ECO:0007669"/>
    <property type="project" value="UniProtKB-KW"/>
</dbReference>
<sequence>MIKEAVILGLDTSNYTTSLALINLQGKLMKEERQLLPVEKGRLGLRQSEALFQHVKNMPLLVEALSKDISCQVVAIASATKPRPLEESYMPVFLAAESFGKTMSSLWRVPFYELSHQEGHIEAGLWSLDLKMKEPFLALHLSGGTTELLKVTPKTVGYEIDILGGSSDISAGQFIDRIGVKLNLPFPAGAYLEALLSEGEKGDINIPISVKGTTLSFSGPETFLQRRLEQNISSSQIAFSVFQCIAKSLLQLIKNALKKYPYQQVLLVGGVASNKVIKAFLEDQLRGENVKLNFGNPKYCSDNAVGIGVLGLQSYLYNKDDFV</sequence>
<evidence type="ECO:0000256" key="5">
    <source>
        <dbReference type="ARBA" id="ARBA00023315"/>
    </source>
</evidence>
<organism evidence="7 8">
    <name type="scientific">Clostridium aceticum</name>
    <dbReference type="NCBI Taxonomy" id="84022"/>
    <lineage>
        <taxon>Bacteria</taxon>
        <taxon>Bacillati</taxon>
        <taxon>Bacillota</taxon>
        <taxon>Clostridia</taxon>
        <taxon>Eubacteriales</taxon>
        <taxon>Clostridiaceae</taxon>
        <taxon>Clostridium</taxon>
    </lineage>
</organism>
<dbReference type="GO" id="GO:0005829">
    <property type="term" value="C:cytosol"/>
    <property type="evidence" value="ECO:0007669"/>
    <property type="project" value="TreeGrafter"/>
</dbReference>
<dbReference type="InterPro" id="IPR000905">
    <property type="entry name" value="Gcp-like_dom"/>
</dbReference>
<keyword evidence="3" id="KW-0819">tRNA processing</keyword>
<keyword evidence="2" id="KW-0808">Transferase</keyword>
<dbReference type="STRING" id="84022.CACET_c18520"/>
<dbReference type="Gene3D" id="3.30.420.40">
    <property type="match status" value="2"/>
</dbReference>
<evidence type="ECO:0000256" key="3">
    <source>
        <dbReference type="ARBA" id="ARBA00022694"/>
    </source>
</evidence>
<dbReference type="InterPro" id="IPR043129">
    <property type="entry name" value="ATPase_NBD"/>
</dbReference>
<dbReference type="Proteomes" id="UP000035704">
    <property type="component" value="Chromosome"/>
</dbReference>
<proteinExistence type="predicted"/>
<evidence type="ECO:0000256" key="1">
    <source>
        <dbReference type="ARBA" id="ARBA00012156"/>
    </source>
</evidence>
<dbReference type="OrthoDB" id="1675500at2"/>
<gene>
    <name evidence="7" type="primary">gcp2</name>
    <name evidence="7" type="ORF">CACET_c18520</name>
</gene>
<dbReference type="GO" id="GO:0016787">
    <property type="term" value="F:hydrolase activity"/>
    <property type="evidence" value="ECO:0007669"/>
    <property type="project" value="UniProtKB-KW"/>
</dbReference>
<dbReference type="PANTHER" id="PTHR11735:SF11">
    <property type="entry name" value="TRNA THREONYLCARBAMOYLADENOSINE BIOSYNTHESIS PROTEIN TSAB"/>
    <property type="match status" value="1"/>
</dbReference>
<name>A0A0D8ICV6_9CLOT</name>
<comment type="catalytic activity">
    <reaction evidence="6">
        <text>L-threonylcarbamoyladenylate + adenosine(37) in tRNA = N(6)-L-threonylcarbamoyladenosine(37) in tRNA + AMP + H(+)</text>
        <dbReference type="Rhea" id="RHEA:37059"/>
        <dbReference type="Rhea" id="RHEA-COMP:10162"/>
        <dbReference type="Rhea" id="RHEA-COMP:10163"/>
        <dbReference type="ChEBI" id="CHEBI:15378"/>
        <dbReference type="ChEBI" id="CHEBI:73682"/>
        <dbReference type="ChEBI" id="CHEBI:74411"/>
        <dbReference type="ChEBI" id="CHEBI:74418"/>
        <dbReference type="ChEBI" id="CHEBI:456215"/>
        <dbReference type="EC" id="2.3.1.234"/>
    </reaction>
</comment>
<dbReference type="Pfam" id="PF00814">
    <property type="entry name" value="TsaD"/>
    <property type="match status" value="1"/>
</dbReference>
<reference evidence="7 8" key="1">
    <citation type="submission" date="2014-10" db="EMBL/GenBank/DDBJ databases">
        <title>Genome sequence of Clostridium aceticum DSM 1496.</title>
        <authorList>
            <person name="Poehlein A."/>
            <person name="Schiel-Bengelsdorf B."/>
            <person name="Gottschalk G."/>
            <person name="Duerre P."/>
            <person name="Daniel R."/>
        </authorList>
    </citation>
    <scope>NUCLEOTIDE SEQUENCE [LARGE SCALE GENOMIC DNA]</scope>
    <source>
        <strain evidence="7 8">DSM 1496</strain>
    </source>
</reference>
<keyword evidence="7" id="KW-0378">Hydrolase</keyword>
<evidence type="ECO:0000256" key="6">
    <source>
        <dbReference type="ARBA" id="ARBA00048117"/>
    </source>
</evidence>
<evidence type="ECO:0000256" key="4">
    <source>
        <dbReference type="ARBA" id="ARBA00022723"/>
    </source>
</evidence>
<dbReference type="RefSeq" id="WP_044823996.1">
    <property type="nucleotide sequence ID" value="NZ_CP009687.1"/>
</dbReference>
<dbReference type="InterPro" id="IPR017861">
    <property type="entry name" value="KAE1/TsaD"/>
</dbReference>
<dbReference type="InterPro" id="IPR017860">
    <property type="entry name" value="Peptidase_M22_CS"/>
</dbReference>
<protein>
    <recommendedName>
        <fullName evidence="1">N(6)-L-threonylcarbamoyladenine synthase</fullName>
        <ecNumber evidence="1">2.3.1.234</ecNumber>
    </recommendedName>
</protein>
<evidence type="ECO:0000313" key="8">
    <source>
        <dbReference type="Proteomes" id="UP000035704"/>
    </source>
</evidence>
<dbReference type="PATRIC" id="fig|84022.5.peg.3309"/>
<keyword evidence="8" id="KW-1185">Reference proteome</keyword>
<dbReference type="EC" id="2.3.1.234" evidence="1"/>